<dbReference type="PANTHER" id="PTHR43787">
    <property type="entry name" value="FEMO COFACTOR BIOSYNTHESIS PROTEIN NIFB-RELATED"/>
    <property type="match status" value="1"/>
</dbReference>
<organism evidence="8 9">
    <name type="scientific">Helicobacter bilis</name>
    <dbReference type="NCBI Taxonomy" id="37372"/>
    <lineage>
        <taxon>Bacteria</taxon>
        <taxon>Pseudomonadati</taxon>
        <taxon>Campylobacterota</taxon>
        <taxon>Epsilonproteobacteria</taxon>
        <taxon>Campylobacterales</taxon>
        <taxon>Helicobacteraceae</taxon>
        <taxon>Helicobacter</taxon>
    </lineage>
</organism>
<reference evidence="8 9" key="1">
    <citation type="submission" date="2017-02" db="EMBL/GenBank/DDBJ databases">
        <title>Whole genome sequencing of Helicobacter bilis strain AAQJH.</title>
        <authorList>
            <person name="Conlan S."/>
            <person name="Thomas P.J."/>
            <person name="Mullikin J."/>
            <person name="Palmore T.N."/>
            <person name="Frank K.M."/>
            <person name="Segre J.A."/>
        </authorList>
    </citation>
    <scope>NUCLEOTIDE SEQUENCE [LARGE SCALE GENOMIC DNA]</scope>
    <source>
        <strain evidence="8 9">AAQJH</strain>
    </source>
</reference>
<dbReference type="SFLD" id="SFLDG01067">
    <property type="entry name" value="SPASM/twitch_domain_containing"/>
    <property type="match status" value="1"/>
</dbReference>
<dbReference type="GO" id="GO:0003824">
    <property type="term" value="F:catalytic activity"/>
    <property type="evidence" value="ECO:0007669"/>
    <property type="project" value="InterPro"/>
</dbReference>
<keyword evidence="3" id="KW-0949">S-adenosyl-L-methionine</keyword>
<protein>
    <recommendedName>
        <fullName evidence="7">Radical SAM core domain-containing protein</fullName>
    </recommendedName>
</protein>
<dbReference type="InterPro" id="IPR007197">
    <property type="entry name" value="rSAM"/>
</dbReference>
<dbReference type="SUPFAM" id="SSF102114">
    <property type="entry name" value="Radical SAM enzymes"/>
    <property type="match status" value="1"/>
</dbReference>
<evidence type="ECO:0000313" key="8">
    <source>
        <dbReference type="EMBL" id="AQQ59555.1"/>
    </source>
</evidence>
<dbReference type="CDD" id="cd01335">
    <property type="entry name" value="Radical_SAM"/>
    <property type="match status" value="1"/>
</dbReference>
<keyword evidence="2" id="KW-0004">4Fe-4S</keyword>
<dbReference type="InterPro" id="IPR058240">
    <property type="entry name" value="rSAM_sf"/>
</dbReference>
<dbReference type="GO" id="GO:0051539">
    <property type="term" value="F:4 iron, 4 sulfur cluster binding"/>
    <property type="evidence" value="ECO:0007669"/>
    <property type="project" value="UniProtKB-KW"/>
</dbReference>
<dbReference type="Pfam" id="PF04055">
    <property type="entry name" value="Radical_SAM"/>
    <property type="match status" value="1"/>
</dbReference>
<dbReference type="SFLD" id="SFLDS00029">
    <property type="entry name" value="Radical_SAM"/>
    <property type="match status" value="1"/>
</dbReference>
<keyword evidence="4" id="KW-0479">Metal-binding</keyword>
<evidence type="ECO:0000256" key="1">
    <source>
        <dbReference type="ARBA" id="ARBA00001966"/>
    </source>
</evidence>
<dbReference type="InterPro" id="IPR040084">
    <property type="entry name" value="GTPase_Obg"/>
</dbReference>
<dbReference type="AlphaFoldDB" id="A0A1Q2LGQ7"/>
<evidence type="ECO:0000256" key="5">
    <source>
        <dbReference type="ARBA" id="ARBA00023004"/>
    </source>
</evidence>
<comment type="cofactor">
    <cofactor evidence="1">
        <name>[4Fe-4S] cluster</name>
        <dbReference type="ChEBI" id="CHEBI:49883"/>
    </cofactor>
</comment>
<sequence>MQIVFGPILSRRFGVSLGIDLSPYTKQCNFDCVYCELEAKKPMDAQTQIAPLEIILESIQHALRTHTDIDVLTFTANGEPTLYPHLEKLILQVKELLKEYPNIKTLILSNGSRFHAQKNALNHFDIVKFSLDSAVTKNFKRVDKPSKTLDLVTIKQDIKDFSKQYGGELVAEVLIVANMNDDMESNKENAAFLREVDIKRVDISTIDRPSSHRVYPVSNEKLYELSTLYEGLNVCVVTRKNDAINVTQQDLSETEILELLKRRPLTHVDCEILLTKESVNRLENMCAIGQIKIKNIAGVSFYCV</sequence>
<dbReference type="InterPro" id="IPR013785">
    <property type="entry name" value="Aldolase_TIM"/>
</dbReference>
<proteinExistence type="predicted"/>
<dbReference type="Proteomes" id="UP000188298">
    <property type="component" value="Chromosome"/>
</dbReference>
<feature type="domain" description="Radical SAM core" evidence="7">
    <location>
        <begin position="11"/>
        <end position="245"/>
    </location>
</feature>
<keyword evidence="6" id="KW-0411">Iron-sulfur</keyword>
<evidence type="ECO:0000313" key="9">
    <source>
        <dbReference type="Proteomes" id="UP000188298"/>
    </source>
</evidence>
<dbReference type="PROSITE" id="PS51918">
    <property type="entry name" value="RADICAL_SAM"/>
    <property type="match status" value="1"/>
</dbReference>
<evidence type="ECO:0000256" key="6">
    <source>
        <dbReference type="ARBA" id="ARBA00023014"/>
    </source>
</evidence>
<name>A0A1Q2LGQ7_9HELI</name>
<evidence type="ECO:0000256" key="4">
    <source>
        <dbReference type="ARBA" id="ARBA00022723"/>
    </source>
</evidence>
<dbReference type="RefSeq" id="WP_077388553.1">
    <property type="nucleotide sequence ID" value="NZ_CP019645.1"/>
</dbReference>
<evidence type="ECO:0000259" key="7">
    <source>
        <dbReference type="PROSITE" id="PS51918"/>
    </source>
</evidence>
<evidence type="ECO:0000256" key="3">
    <source>
        <dbReference type="ARBA" id="ARBA00022691"/>
    </source>
</evidence>
<gene>
    <name evidence="8" type="ORF">XJ32_04985</name>
</gene>
<dbReference type="PANTHER" id="PTHR43787:SF11">
    <property type="entry name" value="UPF0026 PROTEIN SLR1464"/>
    <property type="match status" value="1"/>
</dbReference>
<accession>A0A1Q2LGQ7</accession>
<dbReference type="Gene3D" id="3.20.20.70">
    <property type="entry name" value="Aldolase class I"/>
    <property type="match status" value="1"/>
</dbReference>
<keyword evidence="5" id="KW-0408">Iron</keyword>
<dbReference type="SFLD" id="SFLDG01083">
    <property type="entry name" value="Uncharacterised_Radical_SAM_Su"/>
    <property type="match status" value="1"/>
</dbReference>
<dbReference type="GO" id="GO:0046872">
    <property type="term" value="F:metal ion binding"/>
    <property type="evidence" value="ECO:0007669"/>
    <property type="project" value="UniProtKB-KW"/>
</dbReference>
<dbReference type="EMBL" id="CP019645">
    <property type="protein sequence ID" value="AQQ59555.1"/>
    <property type="molecule type" value="Genomic_DNA"/>
</dbReference>
<evidence type="ECO:0000256" key="2">
    <source>
        <dbReference type="ARBA" id="ARBA00022485"/>
    </source>
</evidence>
<dbReference type="KEGG" id="hbl:XJ32_04985"/>